<dbReference type="Gene3D" id="3.40.190.150">
    <property type="entry name" value="Bordetella uptake gene, domain 1"/>
    <property type="match status" value="1"/>
</dbReference>
<dbReference type="RefSeq" id="WP_157614436.1">
    <property type="nucleotide sequence ID" value="NZ_CP046622.1"/>
</dbReference>
<dbReference type="CDD" id="cd13578">
    <property type="entry name" value="PBP2_Bug27"/>
    <property type="match status" value="1"/>
</dbReference>
<organism evidence="2 3">
    <name type="scientific">Variovorax paradoxus</name>
    <dbReference type="NCBI Taxonomy" id="34073"/>
    <lineage>
        <taxon>Bacteria</taxon>
        <taxon>Pseudomonadati</taxon>
        <taxon>Pseudomonadota</taxon>
        <taxon>Betaproteobacteria</taxon>
        <taxon>Burkholderiales</taxon>
        <taxon>Comamonadaceae</taxon>
        <taxon>Variovorax</taxon>
    </lineage>
</organism>
<dbReference type="PIRSF" id="PIRSF017082">
    <property type="entry name" value="YflP"/>
    <property type="match status" value="1"/>
</dbReference>
<name>A0A6I6HJI7_VARPD</name>
<evidence type="ECO:0000313" key="3">
    <source>
        <dbReference type="Proteomes" id="UP000425817"/>
    </source>
</evidence>
<accession>A0A6I6HJI7</accession>
<comment type="similarity">
    <text evidence="1">Belongs to the UPF0065 (bug) family.</text>
</comment>
<sequence length="339" mass="35890">MTRDKLSSSVDSFALRRRSLASVAAIAFFAGGLVTAHRAGAQAAYPSKPVRVVVAFTAGGTTDILARAVTQQMSEKLGQPFVIDNKPGGGGNIGTEFVVRAPADGYALIVNSVGPMAVNQTLYKNLPYDPLTDLVPVVQIADVPNVLVVNPEVPAKTMEEFIAYAKANPGKLNYGSTGVGTSSHLSSFMLSKRIGAETLHIPYKGANALNDLIAGRVQFMFATIPSVISHIKGGKLRAIAVSSLQRSRSLPDVPTVAEKGFPDFSAGSWFGFFAPKGTPEPVIALLNKAVNDTLPSLSAQMVREGADPVGGTPAQFGQFTRREYEKWKLIVRESGATAE</sequence>
<dbReference type="AlphaFoldDB" id="A0A6I6HJI7"/>
<dbReference type="InterPro" id="IPR005064">
    <property type="entry name" value="BUG"/>
</dbReference>
<gene>
    <name evidence="2" type="ORF">GOQ09_16150</name>
</gene>
<dbReference type="OrthoDB" id="8678477at2"/>
<dbReference type="PANTHER" id="PTHR42928:SF5">
    <property type="entry name" value="BLR1237 PROTEIN"/>
    <property type="match status" value="1"/>
</dbReference>
<dbReference type="Proteomes" id="UP000425817">
    <property type="component" value="Chromosome"/>
</dbReference>
<proteinExistence type="inferred from homology"/>
<evidence type="ECO:0000313" key="2">
    <source>
        <dbReference type="EMBL" id="QGW83015.1"/>
    </source>
</evidence>
<dbReference type="SUPFAM" id="SSF53850">
    <property type="entry name" value="Periplasmic binding protein-like II"/>
    <property type="match status" value="1"/>
</dbReference>
<protein>
    <submittedName>
        <fullName evidence="2">Tripartite tricarboxylate transporter substrate binding protein</fullName>
    </submittedName>
</protein>
<dbReference type="PANTHER" id="PTHR42928">
    <property type="entry name" value="TRICARBOXYLATE-BINDING PROTEIN"/>
    <property type="match status" value="1"/>
</dbReference>
<dbReference type="EMBL" id="CP046622">
    <property type="protein sequence ID" value="QGW83015.1"/>
    <property type="molecule type" value="Genomic_DNA"/>
</dbReference>
<dbReference type="Pfam" id="PF03401">
    <property type="entry name" value="TctC"/>
    <property type="match status" value="1"/>
</dbReference>
<evidence type="ECO:0000256" key="1">
    <source>
        <dbReference type="ARBA" id="ARBA00006987"/>
    </source>
</evidence>
<dbReference type="InterPro" id="IPR042100">
    <property type="entry name" value="Bug_dom1"/>
</dbReference>
<reference evidence="2 3" key="1">
    <citation type="submission" date="2019-12" db="EMBL/GenBank/DDBJ databases">
        <title>Hybrid Genome Assemblies of two High G+C Isolates from Undergraduate Microbiology Courses.</title>
        <authorList>
            <person name="Ne Ville C.J."/>
            <person name="Enright D."/>
            <person name="Hernandez I."/>
            <person name="Dodsworth J."/>
            <person name="Orwin P.M."/>
        </authorList>
    </citation>
    <scope>NUCLEOTIDE SEQUENCE [LARGE SCALE GENOMIC DNA]</scope>
    <source>
        <strain evidence="2 3">CSUSB</strain>
    </source>
</reference>
<dbReference type="Gene3D" id="3.40.190.10">
    <property type="entry name" value="Periplasmic binding protein-like II"/>
    <property type="match status" value="1"/>
</dbReference>